<dbReference type="GeneID" id="100372081"/>
<evidence type="ECO:0000256" key="1">
    <source>
        <dbReference type="ARBA" id="ARBA00004323"/>
    </source>
</evidence>
<dbReference type="InterPro" id="IPR009729">
    <property type="entry name" value="Gal-3-0_sulfotransfrase"/>
</dbReference>
<keyword evidence="4" id="KW-0812">Transmembrane</keyword>
<sequence length="410" mass="47619">MIKAYRTGIESNIKKGNTTEFRSNTKSLQPQIDKNKTKIHSNTKETHTIILGSNTKSLRPLIKDFKTGMQNNTNETHTKKTMCTPKNNIVFLKTRKAGGTTLQNIFCRYGERNNLTFVLPHEGWVFRYPKAFQKEFAISPPPSGYNIFCHEAVFNNDVITDMMPNNTVFITILREPVAHYESTFTYFGTRNKCGIRSISANSLDEFFSSPSECYKKTPKNHLLLNLGATYMSFDDDRAIEMTIAHLEDKFDLVMIMEHFEESLILLKDLLCWTTNDITYFELNRRETQSVHKLSDSLTNRIREWNKGDVALYQHFKQIFWKKVRNFGEKKMKTEIENLRDKNLVVRQRCLQEDGSVNGGKSLNVYEPPGIKMNQMHLRPEATDDADCQRRIYPPRVYTPILRNALLNKKA</sequence>
<keyword evidence="8" id="KW-0472">Membrane</keyword>
<evidence type="ECO:0000256" key="7">
    <source>
        <dbReference type="ARBA" id="ARBA00023034"/>
    </source>
</evidence>
<evidence type="ECO:0000256" key="4">
    <source>
        <dbReference type="ARBA" id="ARBA00022692"/>
    </source>
</evidence>
<keyword evidence="6" id="KW-1133">Transmembrane helix</keyword>
<dbReference type="SUPFAM" id="SSF52540">
    <property type="entry name" value="P-loop containing nucleoside triphosphate hydrolases"/>
    <property type="match status" value="1"/>
</dbReference>
<dbReference type="PANTHER" id="PTHR14647:SF86">
    <property type="entry name" value="GALACTOSE-3-O-SULFOTRANSFERASE"/>
    <property type="match status" value="1"/>
</dbReference>
<dbReference type="RefSeq" id="XP_006820270.1">
    <property type="nucleotide sequence ID" value="XM_006820207.1"/>
</dbReference>
<evidence type="ECO:0000256" key="3">
    <source>
        <dbReference type="ARBA" id="ARBA00022679"/>
    </source>
</evidence>
<keyword evidence="5" id="KW-0735">Signal-anchor</keyword>
<accession>A0ABM0MJS9</accession>
<keyword evidence="10" id="KW-1185">Reference proteome</keyword>
<dbReference type="Pfam" id="PF06990">
    <property type="entry name" value="Gal-3-0_sulfotr"/>
    <property type="match status" value="1"/>
</dbReference>
<reference evidence="11" key="1">
    <citation type="submission" date="2025-08" db="UniProtKB">
        <authorList>
            <consortium name="RefSeq"/>
        </authorList>
    </citation>
    <scope>IDENTIFICATION</scope>
    <source>
        <tissue evidence="11">Testes</tissue>
    </source>
</reference>
<keyword evidence="7" id="KW-0333">Golgi apparatus</keyword>
<keyword evidence="3" id="KW-0808">Transferase</keyword>
<evidence type="ECO:0000256" key="6">
    <source>
        <dbReference type="ARBA" id="ARBA00022989"/>
    </source>
</evidence>
<dbReference type="Proteomes" id="UP000694865">
    <property type="component" value="Unplaced"/>
</dbReference>
<evidence type="ECO:0000256" key="2">
    <source>
        <dbReference type="ARBA" id="ARBA00008124"/>
    </source>
</evidence>
<dbReference type="InterPro" id="IPR027417">
    <property type="entry name" value="P-loop_NTPase"/>
</dbReference>
<organism evidence="10 11">
    <name type="scientific">Saccoglossus kowalevskii</name>
    <name type="common">Acorn worm</name>
    <dbReference type="NCBI Taxonomy" id="10224"/>
    <lineage>
        <taxon>Eukaryota</taxon>
        <taxon>Metazoa</taxon>
        <taxon>Hemichordata</taxon>
        <taxon>Enteropneusta</taxon>
        <taxon>Harrimaniidae</taxon>
        <taxon>Saccoglossus</taxon>
    </lineage>
</organism>
<evidence type="ECO:0000313" key="10">
    <source>
        <dbReference type="Proteomes" id="UP000694865"/>
    </source>
</evidence>
<dbReference type="Gene3D" id="3.40.50.300">
    <property type="entry name" value="P-loop containing nucleotide triphosphate hydrolases"/>
    <property type="match status" value="1"/>
</dbReference>
<protein>
    <submittedName>
        <fullName evidence="11">Galactosylceramide sulfotransferase-like</fullName>
    </submittedName>
</protein>
<proteinExistence type="inferred from homology"/>
<evidence type="ECO:0000256" key="5">
    <source>
        <dbReference type="ARBA" id="ARBA00022968"/>
    </source>
</evidence>
<gene>
    <name evidence="11" type="primary">LOC100372081</name>
</gene>
<keyword evidence="9" id="KW-0325">Glycoprotein</keyword>
<name>A0ABM0MJS9_SACKO</name>
<comment type="subcellular location">
    <subcellularLocation>
        <location evidence="1">Golgi apparatus membrane</location>
        <topology evidence="1">Single-pass type II membrane protein</topology>
    </subcellularLocation>
</comment>
<comment type="similarity">
    <text evidence="2">Belongs to the galactose-3-O-sulfotransferase family.</text>
</comment>
<evidence type="ECO:0000256" key="8">
    <source>
        <dbReference type="ARBA" id="ARBA00023136"/>
    </source>
</evidence>
<evidence type="ECO:0000256" key="9">
    <source>
        <dbReference type="ARBA" id="ARBA00023180"/>
    </source>
</evidence>
<dbReference type="PANTHER" id="PTHR14647">
    <property type="entry name" value="GALACTOSE-3-O-SULFOTRANSFERASE"/>
    <property type="match status" value="1"/>
</dbReference>
<evidence type="ECO:0000313" key="11">
    <source>
        <dbReference type="RefSeq" id="XP_006820270.1"/>
    </source>
</evidence>